<accession>A0A0W8FIY3</accession>
<sequence length="405" mass="43014">MSIEAAAARLAERLLATDFVEVLAHHDADGIAAASILCHALFRKGREFRLRVSPRITPEDVPAGAGSLLCDFGSSLSDLHPDVMVVDHHVPHFDGEYHVNPRLAQIDGDRELSSSGAAYLVAQHMGDNRDLVGLALLGIIGDGQEVAGMNQEICTEGIANGFIAPRRGLRLPGRSLPEQLSLAISPFLPGISGDEPVARELVSRCTSEEDTDLETLISLLVLRISPQTSLDGIYAIYGNTYGLGREVLDEAHTLAAVVDACGKAGLGDLGASLCLRSTAALQEAWDTATAYRLRVIAAIRGVRQLEGGQSLFEVEDGGVASDVADALALCQAHRAPVFVFARKADRYSISARCPPGVEIDLEHLLHSLAEECGGRGGGHRRRAGAVIGLDQVERFRNGLLEAAAS</sequence>
<protein>
    <submittedName>
        <fullName evidence="2">Single-stranded-dna-specific exonuclease recj</fullName>
    </submittedName>
</protein>
<evidence type="ECO:0000313" key="2">
    <source>
        <dbReference type="EMBL" id="KUG20848.1"/>
    </source>
</evidence>
<dbReference type="GO" id="GO:0004527">
    <property type="term" value="F:exonuclease activity"/>
    <property type="evidence" value="ECO:0007669"/>
    <property type="project" value="UniProtKB-KW"/>
</dbReference>
<proteinExistence type="predicted"/>
<dbReference type="InterPro" id="IPR003156">
    <property type="entry name" value="DHHA1_dom"/>
</dbReference>
<dbReference type="Pfam" id="PF02272">
    <property type="entry name" value="DHHA1"/>
    <property type="match status" value="1"/>
</dbReference>
<organism evidence="2">
    <name type="scientific">hydrocarbon metagenome</name>
    <dbReference type="NCBI Taxonomy" id="938273"/>
    <lineage>
        <taxon>unclassified sequences</taxon>
        <taxon>metagenomes</taxon>
        <taxon>ecological metagenomes</taxon>
    </lineage>
</organism>
<keyword evidence="2" id="KW-0269">Exonuclease</keyword>
<dbReference type="AlphaFoldDB" id="A0A0W8FIY3"/>
<dbReference type="Gene3D" id="3.90.1640.30">
    <property type="match status" value="1"/>
</dbReference>
<keyword evidence="2" id="KW-0540">Nuclease</keyword>
<gene>
    <name evidence="2" type="ORF">ASZ90_009408</name>
</gene>
<dbReference type="InterPro" id="IPR038763">
    <property type="entry name" value="DHH_sf"/>
</dbReference>
<dbReference type="InterPro" id="IPR051673">
    <property type="entry name" value="SSDNA_exonuclease_RecJ"/>
</dbReference>
<dbReference type="PANTHER" id="PTHR30255">
    <property type="entry name" value="SINGLE-STRANDED-DNA-SPECIFIC EXONUCLEASE RECJ"/>
    <property type="match status" value="1"/>
</dbReference>
<keyword evidence="2" id="KW-0378">Hydrolase</keyword>
<dbReference type="SUPFAM" id="SSF64182">
    <property type="entry name" value="DHH phosphoesterases"/>
    <property type="match status" value="1"/>
</dbReference>
<dbReference type="PANTHER" id="PTHR30255:SF2">
    <property type="entry name" value="SINGLE-STRANDED-DNA-SPECIFIC EXONUCLEASE RECJ"/>
    <property type="match status" value="1"/>
</dbReference>
<dbReference type="GO" id="GO:0003676">
    <property type="term" value="F:nucleic acid binding"/>
    <property type="evidence" value="ECO:0007669"/>
    <property type="project" value="InterPro"/>
</dbReference>
<reference evidence="2" key="1">
    <citation type="journal article" date="2015" name="Proc. Natl. Acad. Sci. U.S.A.">
        <title>Networks of energetic and metabolic interactions define dynamics in microbial communities.</title>
        <authorList>
            <person name="Embree M."/>
            <person name="Liu J.K."/>
            <person name="Al-Bassam M.M."/>
            <person name="Zengler K."/>
        </authorList>
    </citation>
    <scope>NUCLEOTIDE SEQUENCE</scope>
</reference>
<name>A0A0W8FIY3_9ZZZZ</name>
<dbReference type="Gene3D" id="3.10.310.30">
    <property type="match status" value="1"/>
</dbReference>
<comment type="caution">
    <text evidence="2">The sequence shown here is derived from an EMBL/GenBank/DDBJ whole genome shotgun (WGS) entry which is preliminary data.</text>
</comment>
<evidence type="ECO:0000259" key="1">
    <source>
        <dbReference type="Pfam" id="PF02272"/>
    </source>
</evidence>
<feature type="domain" description="DHHA1" evidence="1">
    <location>
        <begin position="316"/>
        <end position="399"/>
    </location>
</feature>
<dbReference type="EMBL" id="LNQE01001134">
    <property type="protein sequence ID" value="KUG20848.1"/>
    <property type="molecule type" value="Genomic_DNA"/>
</dbReference>